<feature type="domain" description="Reverse transcriptase zinc-binding" evidence="1">
    <location>
        <begin position="61"/>
        <end position="143"/>
    </location>
</feature>
<accession>A0A7J6VPM4</accession>
<proteinExistence type="predicted"/>
<reference evidence="2 3" key="1">
    <citation type="submission" date="2020-06" db="EMBL/GenBank/DDBJ databases">
        <title>Transcriptomic and genomic resources for Thalictrum thalictroides and T. hernandezii: Facilitating candidate gene discovery in an emerging model plant lineage.</title>
        <authorList>
            <person name="Arias T."/>
            <person name="Riano-Pachon D.M."/>
            <person name="Di Stilio V.S."/>
        </authorList>
    </citation>
    <scope>NUCLEOTIDE SEQUENCE [LARGE SCALE GENOMIC DNA]</scope>
    <source>
        <strain evidence="3">cv. WT478/WT964</strain>
        <tissue evidence="2">Leaves</tissue>
    </source>
</reference>
<feature type="non-terminal residue" evidence="2">
    <location>
        <position position="144"/>
    </location>
</feature>
<organism evidence="2 3">
    <name type="scientific">Thalictrum thalictroides</name>
    <name type="common">Rue-anemone</name>
    <name type="synonym">Anemone thalictroides</name>
    <dbReference type="NCBI Taxonomy" id="46969"/>
    <lineage>
        <taxon>Eukaryota</taxon>
        <taxon>Viridiplantae</taxon>
        <taxon>Streptophyta</taxon>
        <taxon>Embryophyta</taxon>
        <taxon>Tracheophyta</taxon>
        <taxon>Spermatophyta</taxon>
        <taxon>Magnoliopsida</taxon>
        <taxon>Ranunculales</taxon>
        <taxon>Ranunculaceae</taxon>
        <taxon>Thalictroideae</taxon>
        <taxon>Thalictrum</taxon>
    </lineage>
</organism>
<comment type="caution">
    <text evidence="2">The sequence shown here is derived from an EMBL/GenBank/DDBJ whole genome shotgun (WGS) entry which is preliminary data.</text>
</comment>
<keyword evidence="3" id="KW-1185">Reference proteome</keyword>
<protein>
    <submittedName>
        <fullName evidence="2">Ribonuclease h domain</fullName>
    </submittedName>
</protein>
<name>A0A7J6VPM4_THATH</name>
<dbReference type="Pfam" id="PF13966">
    <property type="entry name" value="zf-RVT"/>
    <property type="match status" value="1"/>
</dbReference>
<dbReference type="Proteomes" id="UP000554482">
    <property type="component" value="Unassembled WGS sequence"/>
</dbReference>
<evidence type="ECO:0000259" key="1">
    <source>
        <dbReference type="Pfam" id="PF13966"/>
    </source>
</evidence>
<dbReference type="AlphaFoldDB" id="A0A7J6VPM4"/>
<gene>
    <name evidence="2" type="ORF">FRX31_023915</name>
</gene>
<evidence type="ECO:0000313" key="3">
    <source>
        <dbReference type="Proteomes" id="UP000554482"/>
    </source>
</evidence>
<sequence length="144" mass="16529">MNTVETLKVCDVIDRYAQQWDTQLLKELVPEPVLNSILQVPLRHHSFEDSVKWNGTTNGLFSVKSAYALAMVEDSSSSSGQELDLCFKKLWSLKIPASLQLFIWRVFSLALPVGETLEKHHVIWDLTCIWCHESKETHEHAFFA</sequence>
<dbReference type="EMBL" id="JABWDY010029199">
    <property type="protein sequence ID" value="KAF5186498.1"/>
    <property type="molecule type" value="Genomic_DNA"/>
</dbReference>
<evidence type="ECO:0000313" key="2">
    <source>
        <dbReference type="EMBL" id="KAF5186498.1"/>
    </source>
</evidence>
<dbReference type="OrthoDB" id="1938822at2759"/>
<dbReference type="InterPro" id="IPR026960">
    <property type="entry name" value="RVT-Znf"/>
</dbReference>